<protein>
    <submittedName>
        <fullName evidence="2">Uncharacterized protein</fullName>
    </submittedName>
</protein>
<evidence type="ECO:0000313" key="2">
    <source>
        <dbReference type="EMBL" id="CAB4198147.1"/>
    </source>
</evidence>
<dbReference type="EMBL" id="LR797363">
    <property type="protein sequence ID" value="CAB4210789.1"/>
    <property type="molecule type" value="Genomic_DNA"/>
</dbReference>
<gene>
    <name evidence="2" type="ORF">UFOVP1318_57</name>
    <name evidence="3" type="ORF">UFOVP1430_45</name>
    <name evidence="1" type="ORF">UFOVP903_47</name>
</gene>
<evidence type="ECO:0000313" key="3">
    <source>
        <dbReference type="EMBL" id="CAB4210789.1"/>
    </source>
</evidence>
<dbReference type="EMBL" id="LR797267">
    <property type="protein sequence ID" value="CAB4198147.1"/>
    <property type="molecule type" value="Genomic_DNA"/>
</dbReference>
<accession>A0A6J5RV18</accession>
<organism evidence="2">
    <name type="scientific">uncultured Caudovirales phage</name>
    <dbReference type="NCBI Taxonomy" id="2100421"/>
    <lineage>
        <taxon>Viruses</taxon>
        <taxon>Duplodnaviria</taxon>
        <taxon>Heunggongvirae</taxon>
        <taxon>Uroviricota</taxon>
        <taxon>Caudoviricetes</taxon>
        <taxon>Peduoviridae</taxon>
        <taxon>Maltschvirus</taxon>
        <taxon>Maltschvirus maltsch</taxon>
    </lineage>
</organism>
<name>A0A6J5RV18_9CAUD</name>
<dbReference type="EMBL" id="LR796854">
    <property type="protein sequence ID" value="CAB4170032.1"/>
    <property type="molecule type" value="Genomic_DNA"/>
</dbReference>
<evidence type="ECO:0000313" key="1">
    <source>
        <dbReference type="EMBL" id="CAB4170032.1"/>
    </source>
</evidence>
<proteinExistence type="predicted"/>
<sequence>MSSVSIKTMIKKSVATVFRRVSIKRRLTTTGLFETEWVDISPYVKSYGKISTQVDNARRFKFTFSNAKLTVENEDGSFNPADSPSSLWFGYLNQQRTLVQIEAGFKYISKDTNGVYSVAELPSGVGWDEALWDNDEDQFDDAGSSTMFVGILSGDIPLSDKNDVALNLRPLVSVFQDFPARNLTGWTSTGFSASEFITMVRDQVDGLGNYIFRPFFGDTTTNWEIETTSNIYANLNTSTAADVLDKTVWEIIEKLSETENFVPYVTRAGAFKFISRTSSATSTAFEFHGAGSFNTEYGQTIKSIDSFAFRMSKYYSRVQLKWRDTDTTTSYVVREAALEVSPSNNPWVLGVRTLAIENYYIPTATVAETLALALFNDVSANKREIEFTTTFVPHLDLFDRIAIYYDPSEVRPNTFWDQNDWADDATSTSLDLIFDSSIGDAINLQGEEFKFLSMEIDLDNFSNRFVAREI</sequence>
<reference evidence="2" key="1">
    <citation type="submission" date="2020-05" db="EMBL/GenBank/DDBJ databases">
        <authorList>
            <person name="Chiriac C."/>
            <person name="Salcher M."/>
            <person name="Ghai R."/>
            <person name="Kavagutti S V."/>
        </authorList>
    </citation>
    <scope>NUCLEOTIDE SEQUENCE</scope>
</reference>